<reference evidence="3" key="1">
    <citation type="journal article" date="2012" name="Nature">
        <title>A physical, genetic and functional sequence assembly of the barley genome.</title>
        <authorList>
            <consortium name="The International Barley Genome Sequencing Consortium"/>
            <person name="Mayer K.F."/>
            <person name="Waugh R."/>
            <person name="Brown J.W."/>
            <person name="Schulman A."/>
            <person name="Langridge P."/>
            <person name="Platzer M."/>
            <person name="Fincher G.B."/>
            <person name="Muehlbauer G.J."/>
            <person name="Sato K."/>
            <person name="Close T.J."/>
            <person name="Wise R.P."/>
            <person name="Stein N."/>
        </authorList>
    </citation>
    <scope>NUCLEOTIDE SEQUENCE [LARGE SCALE GENOMIC DNA]</scope>
    <source>
        <strain evidence="3">cv. Morex</strain>
    </source>
</reference>
<reference evidence="2" key="3">
    <citation type="submission" date="2022-01" db="UniProtKB">
        <authorList>
            <consortium name="EnsemblPlants"/>
        </authorList>
    </citation>
    <scope>IDENTIFICATION</scope>
    <source>
        <strain evidence="2">subsp. vulgare</strain>
    </source>
</reference>
<organism evidence="2 3">
    <name type="scientific">Hordeum vulgare subsp. vulgare</name>
    <name type="common">Domesticated barley</name>
    <dbReference type="NCBI Taxonomy" id="112509"/>
    <lineage>
        <taxon>Eukaryota</taxon>
        <taxon>Viridiplantae</taxon>
        <taxon>Streptophyta</taxon>
        <taxon>Embryophyta</taxon>
        <taxon>Tracheophyta</taxon>
        <taxon>Spermatophyta</taxon>
        <taxon>Magnoliopsida</taxon>
        <taxon>Liliopsida</taxon>
        <taxon>Poales</taxon>
        <taxon>Poaceae</taxon>
        <taxon>BOP clade</taxon>
        <taxon>Pooideae</taxon>
        <taxon>Triticodae</taxon>
        <taxon>Triticeae</taxon>
        <taxon>Hordeinae</taxon>
        <taxon>Hordeum</taxon>
    </lineage>
</organism>
<dbReference type="KEGG" id="hvg:123430334"/>
<reference evidence="2" key="2">
    <citation type="submission" date="2020-10" db="EMBL/GenBank/DDBJ databases">
        <authorList>
            <person name="Scholz U."/>
            <person name="Mascher M."/>
            <person name="Fiebig A."/>
        </authorList>
    </citation>
    <scope>NUCLEOTIDE SEQUENCE [LARGE SCALE GENOMIC DNA]</scope>
    <source>
        <strain evidence="2">cv. Morex</strain>
    </source>
</reference>
<feature type="region of interest" description="Disordered" evidence="1">
    <location>
        <begin position="84"/>
        <end position="137"/>
    </location>
</feature>
<sequence>MLNEPARMNNICEAVSGGLSITDVLIYCIWYWKDMSIVMRQWALDNMKTIIDSSLRNKIGASTVDEVALLLHLVLNTLAPGRVLDTTNAGPSSGPSRSSGDDGGGEDKKGKKQAQLPLPRTPGRDDGANKGQPQSLAGPGKTLLQIFTVCPKGIKLHDIKGILVHEDRGTHVIYSRSDAHGFRLSGPDLAISSEAGSFLEIVPGTTKTTTRDDIFMCLDDGFSCYNGTMSKAMNYGGGQVLVVYAVLTGAVELNVEIKLQLPPTGQTYSISGLVSVNQGIGASSILSIDRADYVSVHEQPVRSRAPGLGLLDLVRCMPIILPLSRSVLAVKLGETITVDGNLFVDAHPVTFCEVIQIPSNVDLIENIETPWMRQGEFSWSLNVTLINRNV</sequence>
<dbReference type="Gramene" id="HORVU.MOREX.r3.2HG0171340.1">
    <property type="protein sequence ID" value="HORVU.MOREX.r3.2HG0171340.1.CDS1"/>
    <property type="gene ID" value="HORVU.MOREX.r3.2HG0171340"/>
</dbReference>
<dbReference type="OrthoDB" id="10415357at2759"/>
<evidence type="ECO:0000256" key="1">
    <source>
        <dbReference type="SAM" id="MobiDB-lite"/>
    </source>
</evidence>
<protein>
    <submittedName>
        <fullName evidence="2">Uncharacterized protein</fullName>
    </submittedName>
</protein>
<dbReference type="RefSeq" id="XP_044970136.1">
    <property type="nucleotide sequence ID" value="XM_045114201.1"/>
</dbReference>
<keyword evidence="3" id="KW-1185">Reference proteome</keyword>
<name>A0A8I6WTI5_HORVV</name>
<proteinExistence type="predicted"/>
<dbReference type="Proteomes" id="UP000011116">
    <property type="component" value="Chromosome 2H"/>
</dbReference>
<accession>A0A8I6WTI5</accession>
<dbReference type="AlphaFoldDB" id="A0A8I6WTI5"/>
<evidence type="ECO:0000313" key="3">
    <source>
        <dbReference type="Proteomes" id="UP000011116"/>
    </source>
</evidence>
<dbReference type="GeneID" id="123430334"/>
<dbReference type="EnsemblPlants" id="HORVU.MOREX.r3.2HG0171340.1">
    <property type="protein sequence ID" value="HORVU.MOREX.r3.2HG0171340.1.CDS1"/>
    <property type="gene ID" value="HORVU.MOREX.r3.2HG0171340"/>
</dbReference>
<evidence type="ECO:0000313" key="2">
    <source>
        <dbReference type="EnsemblPlants" id="HORVU.MOREX.r3.2HG0171340.1.CDS1"/>
    </source>
</evidence>
<gene>
    <name evidence="2" type="primary">LOC123430334</name>
</gene>